<dbReference type="STRING" id="394264.SAMN04488040_2958"/>
<evidence type="ECO:0000256" key="3">
    <source>
        <dbReference type="ARBA" id="ARBA00023237"/>
    </source>
</evidence>
<evidence type="ECO:0000256" key="1">
    <source>
        <dbReference type="ARBA" id="ARBA00004442"/>
    </source>
</evidence>
<proteinExistence type="predicted"/>
<dbReference type="InterPro" id="IPR050330">
    <property type="entry name" value="Bact_OuterMem_StrucFunc"/>
</dbReference>
<sequence length="305" mass="31587">MILRVTAFVLLAFAAPAAAVELSLPQSARLTVERNTGPDSYVAPVGPFLNGTLDTVTVEGDVARSAWRLETSGLTPLQVLRPLRSQLTAAGYDIVLDCGAVACGGFDFRFAVETLPGPNMYVNIRSYHFVTAVQGPLTAPTSIITVLASTAASSAYVQIIQADAVGTVRAPGAPASDPGGNAIAELLLSQGHAVLGGLDFTSGTATLGDAGAGTLERLATFLKDQPTVRIALVGHTDSVGALDPNIALSRSRAAAVRDRLVESYGISGDQIEAEGMGYLAPVASNLTAQGREDNRRVEAVLLSRD</sequence>
<dbReference type="CDD" id="cd07185">
    <property type="entry name" value="OmpA_C-like"/>
    <property type="match status" value="1"/>
</dbReference>
<reference evidence="8" key="1">
    <citation type="submission" date="2016-10" db="EMBL/GenBank/DDBJ databases">
        <authorList>
            <person name="Varghese N."/>
            <person name="Submissions S."/>
        </authorList>
    </citation>
    <scope>NUCLEOTIDE SEQUENCE [LARGE SCALE GENOMIC DNA]</scope>
    <source>
        <strain evidence="8">DSM 23422</strain>
    </source>
</reference>
<name>A0A1I6UZ04_9RHOB</name>
<dbReference type="SUPFAM" id="SSF103088">
    <property type="entry name" value="OmpA-like"/>
    <property type="match status" value="1"/>
</dbReference>
<dbReference type="AlphaFoldDB" id="A0A1I6UZ04"/>
<feature type="signal peptide" evidence="5">
    <location>
        <begin position="1"/>
        <end position="19"/>
    </location>
</feature>
<accession>A0A1I6UZ04</accession>
<evidence type="ECO:0000313" key="8">
    <source>
        <dbReference type="Proteomes" id="UP000199239"/>
    </source>
</evidence>
<dbReference type="GO" id="GO:0009279">
    <property type="term" value="C:cell outer membrane"/>
    <property type="evidence" value="ECO:0007669"/>
    <property type="project" value="UniProtKB-SubCell"/>
</dbReference>
<keyword evidence="3" id="KW-0998">Cell outer membrane</keyword>
<dbReference type="OrthoDB" id="9792021at2"/>
<feature type="domain" description="OmpA-like" evidence="6">
    <location>
        <begin position="187"/>
        <end position="305"/>
    </location>
</feature>
<evidence type="ECO:0000256" key="4">
    <source>
        <dbReference type="PROSITE-ProRule" id="PRU00473"/>
    </source>
</evidence>
<dbReference type="InterPro" id="IPR006664">
    <property type="entry name" value="OMP_bac"/>
</dbReference>
<protein>
    <submittedName>
        <fullName evidence="7">OmpA-OmpF porin, OOP family</fullName>
    </submittedName>
</protein>
<evidence type="ECO:0000256" key="5">
    <source>
        <dbReference type="SAM" id="SignalP"/>
    </source>
</evidence>
<comment type="subcellular location">
    <subcellularLocation>
        <location evidence="1">Cell outer membrane</location>
    </subcellularLocation>
</comment>
<dbReference type="Pfam" id="PF00691">
    <property type="entry name" value="OmpA"/>
    <property type="match status" value="1"/>
</dbReference>
<dbReference type="EMBL" id="FPAJ01000005">
    <property type="protein sequence ID" value="SFT06652.1"/>
    <property type="molecule type" value="Genomic_DNA"/>
</dbReference>
<dbReference type="PANTHER" id="PTHR30329:SF21">
    <property type="entry name" value="LIPOPROTEIN YIAD-RELATED"/>
    <property type="match status" value="1"/>
</dbReference>
<dbReference type="PROSITE" id="PS51123">
    <property type="entry name" value="OMPA_2"/>
    <property type="match status" value="1"/>
</dbReference>
<gene>
    <name evidence="7" type="ORF">SAMN04488040_2958</name>
</gene>
<dbReference type="InterPro" id="IPR036737">
    <property type="entry name" value="OmpA-like_sf"/>
</dbReference>
<dbReference type="PANTHER" id="PTHR30329">
    <property type="entry name" value="STATOR ELEMENT OF FLAGELLAR MOTOR COMPLEX"/>
    <property type="match status" value="1"/>
</dbReference>
<dbReference type="RefSeq" id="WP_093917155.1">
    <property type="nucleotide sequence ID" value="NZ_FPAJ01000005.1"/>
</dbReference>
<keyword evidence="8" id="KW-1185">Reference proteome</keyword>
<evidence type="ECO:0000259" key="6">
    <source>
        <dbReference type="PROSITE" id="PS51123"/>
    </source>
</evidence>
<keyword evidence="2 4" id="KW-0472">Membrane</keyword>
<feature type="chain" id="PRO_5011533506" evidence="5">
    <location>
        <begin position="20"/>
        <end position="305"/>
    </location>
</feature>
<keyword evidence="5" id="KW-0732">Signal</keyword>
<dbReference type="InterPro" id="IPR006665">
    <property type="entry name" value="OmpA-like"/>
</dbReference>
<dbReference type="PRINTS" id="PR01021">
    <property type="entry name" value="OMPADOMAIN"/>
</dbReference>
<dbReference type="Proteomes" id="UP000199239">
    <property type="component" value="Unassembled WGS sequence"/>
</dbReference>
<evidence type="ECO:0000256" key="2">
    <source>
        <dbReference type="ARBA" id="ARBA00023136"/>
    </source>
</evidence>
<evidence type="ECO:0000313" key="7">
    <source>
        <dbReference type="EMBL" id="SFT06652.1"/>
    </source>
</evidence>
<dbReference type="Gene3D" id="3.30.1330.60">
    <property type="entry name" value="OmpA-like domain"/>
    <property type="match status" value="1"/>
</dbReference>
<organism evidence="7 8">
    <name type="scientific">Sulfitobacter marinus</name>
    <dbReference type="NCBI Taxonomy" id="394264"/>
    <lineage>
        <taxon>Bacteria</taxon>
        <taxon>Pseudomonadati</taxon>
        <taxon>Pseudomonadota</taxon>
        <taxon>Alphaproteobacteria</taxon>
        <taxon>Rhodobacterales</taxon>
        <taxon>Roseobacteraceae</taxon>
        <taxon>Sulfitobacter</taxon>
    </lineage>
</organism>